<proteinExistence type="predicted"/>
<gene>
    <name evidence="7" type="ORF">GQ43DRAFT_413237</name>
</gene>
<evidence type="ECO:0000256" key="2">
    <source>
        <dbReference type="ARBA" id="ARBA00022692"/>
    </source>
</evidence>
<feature type="transmembrane region" description="Helical" evidence="5">
    <location>
        <begin position="480"/>
        <end position="499"/>
    </location>
</feature>
<dbReference type="InterPro" id="IPR011701">
    <property type="entry name" value="MFS"/>
</dbReference>
<dbReference type="PRINTS" id="PR01036">
    <property type="entry name" value="TCRTETB"/>
</dbReference>
<protein>
    <submittedName>
        <fullName evidence="7">MFS general substrate transporter</fullName>
    </submittedName>
</protein>
<dbReference type="GO" id="GO:0005886">
    <property type="term" value="C:plasma membrane"/>
    <property type="evidence" value="ECO:0007669"/>
    <property type="project" value="TreeGrafter"/>
</dbReference>
<dbReference type="InterPro" id="IPR036259">
    <property type="entry name" value="MFS_trans_sf"/>
</dbReference>
<dbReference type="Proteomes" id="UP000799536">
    <property type="component" value="Unassembled WGS sequence"/>
</dbReference>
<feature type="transmembrane region" description="Helical" evidence="5">
    <location>
        <begin position="310"/>
        <end position="334"/>
    </location>
</feature>
<comment type="caution">
    <text evidence="7">The sequence shown here is derived from an EMBL/GenBank/DDBJ whole genome shotgun (WGS) entry which is preliminary data.</text>
</comment>
<feature type="transmembrane region" description="Helical" evidence="5">
    <location>
        <begin position="12"/>
        <end position="31"/>
    </location>
</feature>
<dbReference type="AlphaFoldDB" id="A0A9P4MTM1"/>
<dbReference type="PANTHER" id="PTHR23501:SF59">
    <property type="entry name" value="MAJOR FACILITATOR SUPERFAMILY (MFS) PROFILE DOMAIN-CONTAINING PROTEIN-RELATED"/>
    <property type="match status" value="1"/>
</dbReference>
<evidence type="ECO:0000256" key="4">
    <source>
        <dbReference type="ARBA" id="ARBA00023136"/>
    </source>
</evidence>
<feature type="transmembrane region" description="Helical" evidence="5">
    <location>
        <begin position="81"/>
        <end position="107"/>
    </location>
</feature>
<dbReference type="PROSITE" id="PS50850">
    <property type="entry name" value="MFS"/>
    <property type="match status" value="1"/>
</dbReference>
<evidence type="ECO:0000259" key="6">
    <source>
        <dbReference type="PROSITE" id="PS50850"/>
    </source>
</evidence>
<dbReference type="EMBL" id="ML993928">
    <property type="protein sequence ID" value="KAF2202686.1"/>
    <property type="molecule type" value="Genomic_DNA"/>
</dbReference>
<feature type="transmembrane region" description="Helical" evidence="5">
    <location>
        <begin position="113"/>
        <end position="133"/>
    </location>
</feature>
<evidence type="ECO:0000256" key="3">
    <source>
        <dbReference type="ARBA" id="ARBA00022989"/>
    </source>
</evidence>
<reference evidence="7" key="1">
    <citation type="journal article" date="2020" name="Stud. Mycol.">
        <title>101 Dothideomycetes genomes: a test case for predicting lifestyles and emergence of pathogens.</title>
        <authorList>
            <person name="Haridas S."/>
            <person name="Albert R."/>
            <person name="Binder M."/>
            <person name="Bloem J."/>
            <person name="Labutti K."/>
            <person name="Salamov A."/>
            <person name="Andreopoulos B."/>
            <person name="Baker S."/>
            <person name="Barry K."/>
            <person name="Bills G."/>
            <person name="Bluhm B."/>
            <person name="Cannon C."/>
            <person name="Castanera R."/>
            <person name="Culley D."/>
            <person name="Daum C."/>
            <person name="Ezra D."/>
            <person name="Gonzalez J."/>
            <person name="Henrissat B."/>
            <person name="Kuo A."/>
            <person name="Liang C."/>
            <person name="Lipzen A."/>
            <person name="Lutzoni F."/>
            <person name="Magnuson J."/>
            <person name="Mondo S."/>
            <person name="Nolan M."/>
            <person name="Ohm R."/>
            <person name="Pangilinan J."/>
            <person name="Park H.-J."/>
            <person name="Ramirez L."/>
            <person name="Alfaro M."/>
            <person name="Sun H."/>
            <person name="Tritt A."/>
            <person name="Yoshinaga Y."/>
            <person name="Zwiers L.-H."/>
            <person name="Turgeon B."/>
            <person name="Goodwin S."/>
            <person name="Spatafora J."/>
            <person name="Crous P."/>
            <person name="Grigoriev I."/>
        </authorList>
    </citation>
    <scope>NUCLEOTIDE SEQUENCE</scope>
    <source>
        <strain evidence="7">ATCC 74209</strain>
    </source>
</reference>
<name>A0A9P4MTM1_9PLEO</name>
<keyword evidence="4 5" id="KW-0472">Membrane</keyword>
<feature type="transmembrane region" description="Helical" evidence="5">
    <location>
        <begin position="238"/>
        <end position="255"/>
    </location>
</feature>
<dbReference type="SUPFAM" id="SSF103473">
    <property type="entry name" value="MFS general substrate transporter"/>
    <property type="match status" value="1"/>
</dbReference>
<feature type="transmembrane region" description="Helical" evidence="5">
    <location>
        <begin position="276"/>
        <end position="298"/>
    </location>
</feature>
<sequence>MEVPNFSPDWRFKAAFGTVMFITLMAALDATSLSVALPTIADAVHGSAIEAFWSGTSFLLTSTVFQPSIGSFSTIFGRKPLLLFSVITFGIGAVVAGAARSITVVLIGRSVQGVGGGGIIALSEILITDMVPLRERGKWHSLQSGMWSLGTVIGPLLGGGFAEKVSWRWLFYINLPFVGLGIPLIIYFLRLRFPVSSLGVKLKRVDWVGSVLFIASTTGFLIPLTWGGVQYHWDSWRTLMPLVLCGIGLIFFVVYEEYWATDPLILMSVFKNRTSAATYLQNVIHGIVLWCLMFYLPLYYEAVKGFSPTLAAVSLFPQSFTVAPAAAIVGITIAKTGRYRWAVWSGWFLTTFGTGLLIFFDVNTPTAAWTCMSLVGGVGFGILFPAMALALQAATKPEDQAYAVTVFTFLRAFGQTIGVAVGGVVFQNQIRKKLLTFPALAGRANELSKDATALVRIIQHSPQGEMKEQLKKAYVFGLKHVWIVMTVLAFTALVSTLFVEGLSLDQALKTDQGFQYSMKTPAGEDGKMTEDNNAGLGYELGSHIELHLHPGSNNRSELSVKTGGAASSLTSLPIQGTDEVSLDRRHETRMMI</sequence>
<organism evidence="7 8">
    <name type="scientific">Delitschia confertaspora ATCC 74209</name>
    <dbReference type="NCBI Taxonomy" id="1513339"/>
    <lineage>
        <taxon>Eukaryota</taxon>
        <taxon>Fungi</taxon>
        <taxon>Dikarya</taxon>
        <taxon>Ascomycota</taxon>
        <taxon>Pezizomycotina</taxon>
        <taxon>Dothideomycetes</taxon>
        <taxon>Pleosporomycetidae</taxon>
        <taxon>Pleosporales</taxon>
        <taxon>Delitschiaceae</taxon>
        <taxon>Delitschia</taxon>
    </lineage>
</organism>
<dbReference type="Gene3D" id="1.20.1720.10">
    <property type="entry name" value="Multidrug resistance protein D"/>
    <property type="match status" value="1"/>
</dbReference>
<feature type="transmembrane region" description="Helical" evidence="5">
    <location>
        <begin position="169"/>
        <end position="193"/>
    </location>
</feature>
<dbReference type="GO" id="GO:0022857">
    <property type="term" value="F:transmembrane transporter activity"/>
    <property type="evidence" value="ECO:0007669"/>
    <property type="project" value="InterPro"/>
</dbReference>
<dbReference type="Pfam" id="PF07690">
    <property type="entry name" value="MFS_1"/>
    <property type="match status" value="1"/>
</dbReference>
<dbReference type="CDD" id="cd17502">
    <property type="entry name" value="MFS_Azr1_MDR_like"/>
    <property type="match status" value="1"/>
</dbReference>
<evidence type="ECO:0000256" key="5">
    <source>
        <dbReference type="SAM" id="Phobius"/>
    </source>
</evidence>
<keyword evidence="3 5" id="KW-1133">Transmembrane helix</keyword>
<keyword evidence="2 5" id="KW-0812">Transmembrane</keyword>
<accession>A0A9P4MTM1</accession>
<dbReference type="InterPro" id="IPR020846">
    <property type="entry name" value="MFS_dom"/>
</dbReference>
<keyword evidence="8" id="KW-1185">Reference proteome</keyword>
<evidence type="ECO:0000313" key="8">
    <source>
        <dbReference type="Proteomes" id="UP000799536"/>
    </source>
</evidence>
<feature type="domain" description="Major facilitator superfamily (MFS) profile" evidence="6">
    <location>
        <begin position="15"/>
        <end position="504"/>
    </location>
</feature>
<feature type="transmembrane region" description="Helical" evidence="5">
    <location>
        <begin position="401"/>
        <end position="426"/>
    </location>
</feature>
<feature type="transmembrane region" description="Helical" evidence="5">
    <location>
        <begin position="51"/>
        <end position="69"/>
    </location>
</feature>
<dbReference type="OrthoDB" id="2351791at2759"/>
<feature type="transmembrane region" description="Helical" evidence="5">
    <location>
        <begin position="145"/>
        <end position="163"/>
    </location>
</feature>
<feature type="transmembrane region" description="Helical" evidence="5">
    <location>
        <begin position="205"/>
        <end position="226"/>
    </location>
</feature>
<comment type="subcellular location">
    <subcellularLocation>
        <location evidence="1">Membrane</location>
        <topology evidence="1">Multi-pass membrane protein</topology>
    </subcellularLocation>
</comment>
<dbReference type="Gene3D" id="1.20.1250.20">
    <property type="entry name" value="MFS general substrate transporter like domains"/>
    <property type="match status" value="1"/>
</dbReference>
<feature type="transmembrane region" description="Helical" evidence="5">
    <location>
        <begin position="341"/>
        <end position="360"/>
    </location>
</feature>
<feature type="transmembrane region" description="Helical" evidence="5">
    <location>
        <begin position="366"/>
        <end position="389"/>
    </location>
</feature>
<dbReference type="PANTHER" id="PTHR23501">
    <property type="entry name" value="MAJOR FACILITATOR SUPERFAMILY"/>
    <property type="match status" value="1"/>
</dbReference>
<evidence type="ECO:0000313" key="7">
    <source>
        <dbReference type="EMBL" id="KAF2202686.1"/>
    </source>
</evidence>
<evidence type="ECO:0000256" key="1">
    <source>
        <dbReference type="ARBA" id="ARBA00004141"/>
    </source>
</evidence>